<evidence type="ECO:0000313" key="2">
    <source>
        <dbReference type="Proteomes" id="UP001153269"/>
    </source>
</evidence>
<dbReference type="PANTHER" id="PTHR31025:SF30">
    <property type="entry name" value="SI:DKEY-15H8.17"/>
    <property type="match status" value="1"/>
</dbReference>
<name>A0A9N7Z8L6_PLEPL</name>
<proteinExistence type="predicted"/>
<dbReference type="EMBL" id="CADEAL010004139">
    <property type="protein sequence ID" value="CAB1452699.1"/>
    <property type="molecule type" value="Genomic_DNA"/>
</dbReference>
<comment type="caution">
    <text evidence="1">The sequence shown here is derived from an EMBL/GenBank/DDBJ whole genome shotgun (WGS) entry which is preliminary data.</text>
</comment>
<gene>
    <name evidence="1" type="ORF">PLEPLA_LOCUS40449</name>
</gene>
<dbReference type="Proteomes" id="UP001153269">
    <property type="component" value="Unassembled WGS sequence"/>
</dbReference>
<dbReference type="PANTHER" id="PTHR31025">
    <property type="entry name" value="SI:CH211-196P9.1-RELATED"/>
    <property type="match status" value="1"/>
</dbReference>
<keyword evidence="2" id="KW-1185">Reference proteome</keyword>
<protein>
    <submittedName>
        <fullName evidence="1">Uncharacterized protein</fullName>
    </submittedName>
</protein>
<sequence>MKQWNRNAKDWTKSIARKVQGGVEKAEVQTLMEKTICLQRRHINTIPTPAIEDIRSKWPYLFSQKCIYAHFELLTDLNVLRLLELAMEECGQSIIEYFRSKSTNKNVQSALYQGENSEVALHVVQLLMAHFAETPDGFILLADLSSTVADVERTFTLPLTPRLILLGGTEQAVGRWMISLEGHVICEGIQQAFVTGLAALFSVYYIFNLHYQEEAAFTLEFIQRLLCFSGDLLESIQKEEQRPVEARSSPRGQGESF</sequence>
<reference evidence="1" key="1">
    <citation type="submission" date="2020-03" db="EMBL/GenBank/DDBJ databases">
        <authorList>
            <person name="Weist P."/>
        </authorList>
    </citation>
    <scope>NUCLEOTIDE SEQUENCE</scope>
</reference>
<dbReference type="AlphaFoldDB" id="A0A9N7Z8L6"/>
<evidence type="ECO:0000313" key="1">
    <source>
        <dbReference type="EMBL" id="CAB1452699.1"/>
    </source>
</evidence>
<accession>A0A9N7Z8L6</accession>
<organism evidence="1 2">
    <name type="scientific">Pleuronectes platessa</name>
    <name type="common">European plaice</name>
    <dbReference type="NCBI Taxonomy" id="8262"/>
    <lineage>
        <taxon>Eukaryota</taxon>
        <taxon>Metazoa</taxon>
        <taxon>Chordata</taxon>
        <taxon>Craniata</taxon>
        <taxon>Vertebrata</taxon>
        <taxon>Euteleostomi</taxon>
        <taxon>Actinopterygii</taxon>
        <taxon>Neopterygii</taxon>
        <taxon>Teleostei</taxon>
        <taxon>Neoteleostei</taxon>
        <taxon>Acanthomorphata</taxon>
        <taxon>Carangaria</taxon>
        <taxon>Pleuronectiformes</taxon>
        <taxon>Pleuronectoidei</taxon>
        <taxon>Pleuronectidae</taxon>
        <taxon>Pleuronectes</taxon>
    </lineage>
</organism>